<sequence>MNNKSLVLTSLLATLALTACDSDTIEEIEADIKDELNLNDDETTEATIYGPYSTGSVSEPSFVYFDLETMSEVSLTKEQAKTDTQWDLAFSRSDVYLNNADSEMPVSVYFTDKNSDFFDADGNAIADKFLNATPESELEDFTAVMLSDVPTDSEMFKSDETKSIIADFYAYNVTTHQVSADPSHAYIVNSDDTFSKFKASALTTSTSGYGIAAITLTYSNQTSADTAFAATETDLVVDAAAACAGFDGVYVDFELGQVVSASDAWDISLPCNEAKTEASFEINIAEDSTAMQDFDDSFPEIDPAAMRYYDFEENQYTVRAFDETPWTQYGLNGGHTLWSQYGVYIIKTATASYKLQLTSYYNAENVSGNISFRAEALK</sequence>
<name>A0ABY3MUX1_9GAMM</name>
<evidence type="ECO:0000313" key="2">
    <source>
        <dbReference type="EMBL" id="TYK65000.1"/>
    </source>
</evidence>
<proteinExistence type="predicted"/>
<dbReference type="CDD" id="cd12105">
    <property type="entry name" value="HmuY"/>
    <property type="match status" value="1"/>
</dbReference>
<dbReference type="PROSITE" id="PS51257">
    <property type="entry name" value="PROKAR_LIPOPROTEIN"/>
    <property type="match status" value="1"/>
</dbReference>
<comment type="caution">
    <text evidence="2">The sequence shown here is derived from an EMBL/GenBank/DDBJ whole genome shotgun (WGS) entry which is preliminary data.</text>
</comment>
<dbReference type="InterPro" id="IPR025921">
    <property type="entry name" value="HmuY"/>
</dbReference>
<protein>
    <recommendedName>
        <fullName evidence="4">Heme-binding HmuY-like protein</fullName>
    </recommendedName>
</protein>
<dbReference type="EMBL" id="PJAI02000015">
    <property type="protein sequence ID" value="TYK65000.1"/>
    <property type="molecule type" value="Genomic_DNA"/>
</dbReference>
<evidence type="ECO:0000313" key="3">
    <source>
        <dbReference type="Proteomes" id="UP000815846"/>
    </source>
</evidence>
<reference evidence="2 3" key="1">
    <citation type="submission" date="2019-08" db="EMBL/GenBank/DDBJ databases">
        <title>Microbe sample from Colwellia echini.</title>
        <authorList>
            <person name="Christiansen L."/>
            <person name="Pathiraja D."/>
            <person name="Schultz-Johansen M."/>
            <person name="Choi I.-G."/>
            <person name="Stougaard P."/>
        </authorList>
    </citation>
    <scope>NUCLEOTIDE SEQUENCE [LARGE SCALE GENOMIC DNA]</scope>
    <source>
        <strain evidence="2 3">A3</strain>
    </source>
</reference>
<evidence type="ECO:0000256" key="1">
    <source>
        <dbReference type="SAM" id="SignalP"/>
    </source>
</evidence>
<gene>
    <name evidence="2" type="ORF">CWS31_012810</name>
</gene>
<evidence type="ECO:0008006" key="4">
    <source>
        <dbReference type="Google" id="ProtNLM"/>
    </source>
</evidence>
<accession>A0ABY3MUX1</accession>
<feature type="signal peptide" evidence="1">
    <location>
        <begin position="1"/>
        <end position="19"/>
    </location>
</feature>
<keyword evidence="3" id="KW-1185">Reference proteome</keyword>
<dbReference type="Pfam" id="PF14064">
    <property type="entry name" value="HmuY"/>
    <property type="match status" value="2"/>
</dbReference>
<keyword evidence="1" id="KW-0732">Signal</keyword>
<organism evidence="2 3">
    <name type="scientific">Colwellia echini</name>
    <dbReference type="NCBI Taxonomy" id="1982103"/>
    <lineage>
        <taxon>Bacteria</taxon>
        <taxon>Pseudomonadati</taxon>
        <taxon>Pseudomonadota</taxon>
        <taxon>Gammaproteobacteria</taxon>
        <taxon>Alteromonadales</taxon>
        <taxon>Colwelliaceae</taxon>
        <taxon>Colwellia</taxon>
    </lineage>
</organism>
<dbReference type="RefSeq" id="WP_101342648.1">
    <property type="nucleotide sequence ID" value="NZ_PJAI02000015.1"/>
</dbReference>
<dbReference type="Proteomes" id="UP000815846">
    <property type="component" value="Unassembled WGS sequence"/>
</dbReference>
<feature type="chain" id="PRO_5045739126" description="Heme-binding HmuY-like protein" evidence="1">
    <location>
        <begin position="20"/>
        <end position="378"/>
    </location>
</feature>